<dbReference type="SMART" id="SM00232">
    <property type="entry name" value="JAB_MPN"/>
    <property type="match status" value="1"/>
</dbReference>
<dbReference type="GO" id="GO:0003743">
    <property type="term" value="F:translation initiation factor activity"/>
    <property type="evidence" value="ECO:0007669"/>
    <property type="project" value="UniProtKB-KW"/>
</dbReference>
<accession>A0A834R1P2</accession>
<name>A0A834R1P2_SARSC</name>
<reference evidence="6" key="2">
    <citation type="submission" date="2020-01" db="EMBL/GenBank/DDBJ databases">
        <authorList>
            <person name="Korhonen P.K.K."/>
            <person name="Guangxu M.G."/>
            <person name="Wang T.W."/>
            <person name="Stroehlein A.J.S."/>
            <person name="Young N.D."/>
            <person name="Ang C.-S.A."/>
            <person name="Fernando D.W.F."/>
            <person name="Lu H.L."/>
            <person name="Taylor S.T."/>
            <person name="Ehtesham M.E.M."/>
            <person name="Najaraj S.H.N."/>
            <person name="Harsha G.H.G."/>
            <person name="Madugundu A.M."/>
            <person name="Renuse S.R."/>
            <person name="Holt D.H."/>
            <person name="Pandey A.P."/>
            <person name="Papenfuss A.P."/>
            <person name="Gasser R.B.G."/>
            <person name="Fischer K.F."/>
        </authorList>
    </citation>
    <scope>NUCLEOTIDE SEQUENCE</scope>
    <source>
        <strain evidence="6">SSS_KF_BRIS2020</strain>
    </source>
</reference>
<dbReference type="PANTHER" id="PTHR10540">
    <property type="entry name" value="EUKARYOTIC TRANSLATION INITIATION FACTOR 3 SUBUNIT F-RELATED"/>
    <property type="match status" value="1"/>
</dbReference>
<gene>
    <name evidence="6" type="ORF">SSS_7827</name>
</gene>
<evidence type="ECO:0000313" key="6">
    <source>
        <dbReference type="EMBL" id="KAF7489369.1"/>
    </source>
</evidence>
<dbReference type="InterPro" id="IPR024969">
    <property type="entry name" value="EIF3F/CSN6-like_C"/>
</dbReference>
<keyword evidence="4" id="KW-0812">Transmembrane</keyword>
<keyword evidence="2 6" id="KW-0396">Initiation factor</keyword>
<dbReference type="InterPro" id="IPR000555">
    <property type="entry name" value="JAMM/MPN+_dom"/>
</dbReference>
<dbReference type="AlphaFoldDB" id="A0A834R1P2"/>
<dbReference type="InterPro" id="IPR037518">
    <property type="entry name" value="MPN"/>
</dbReference>
<keyword evidence="4" id="KW-0472">Membrane</keyword>
<dbReference type="Pfam" id="PF01398">
    <property type="entry name" value="JAB"/>
    <property type="match status" value="1"/>
</dbReference>
<dbReference type="CDD" id="cd08064">
    <property type="entry name" value="MPN_eIF3f"/>
    <property type="match status" value="1"/>
</dbReference>
<keyword evidence="3" id="KW-0648">Protein biosynthesis</keyword>
<dbReference type="PANTHER" id="PTHR10540:SF6">
    <property type="entry name" value="EUKARYOTIC TRANSLATION INITIATION FACTOR 3 SUBUNIT F"/>
    <property type="match status" value="1"/>
</dbReference>
<dbReference type="Proteomes" id="UP000070412">
    <property type="component" value="Unassembled WGS sequence"/>
</dbReference>
<feature type="transmembrane region" description="Helical" evidence="4">
    <location>
        <begin position="12"/>
        <end position="38"/>
    </location>
</feature>
<feature type="domain" description="MPN" evidence="5">
    <location>
        <begin position="56"/>
        <end position="186"/>
    </location>
</feature>
<dbReference type="PROSITE" id="PS50249">
    <property type="entry name" value="MPN"/>
    <property type="match status" value="1"/>
</dbReference>
<keyword evidence="4" id="KW-1133">Transmembrane helix</keyword>
<evidence type="ECO:0000256" key="3">
    <source>
        <dbReference type="ARBA" id="ARBA00022917"/>
    </source>
</evidence>
<evidence type="ECO:0000313" key="7">
    <source>
        <dbReference type="EnsemblMetazoa" id="KAF7489369.1"/>
    </source>
</evidence>
<evidence type="ECO:0000256" key="2">
    <source>
        <dbReference type="ARBA" id="ARBA00022540"/>
    </source>
</evidence>
<reference evidence="7" key="3">
    <citation type="submission" date="2022-06" db="UniProtKB">
        <authorList>
            <consortium name="EnsemblMetazoa"/>
        </authorList>
    </citation>
    <scope>IDENTIFICATION</scope>
</reference>
<dbReference type="Pfam" id="PF13012">
    <property type="entry name" value="MitMem_reg"/>
    <property type="match status" value="1"/>
</dbReference>
<evidence type="ECO:0000256" key="1">
    <source>
        <dbReference type="ARBA" id="ARBA00022490"/>
    </source>
</evidence>
<dbReference type="Gene3D" id="3.40.140.10">
    <property type="entry name" value="Cytidine Deaminase, domain 2"/>
    <property type="match status" value="1"/>
</dbReference>
<dbReference type="GO" id="GO:0008237">
    <property type="term" value="F:metallopeptidase activity"/>
    <property type="evidence" value="ECO:0007669"/>
    <property type="project" value="InterPro"/>
</dbReference>
<keyword evidence="8" id="KW-1185">Reference proteome</keyword>
<evidence type="ECO:0000313" key="8">
    <source>
        <dbReference type="Proteomes" id="UP000070412"/>
    </source>
</evidence>
<organism evidence="6">
    <name type="scientific">Sarcoptes scabiei</name>
    <name type="common">Itch mite</name>
    <name type="synonym">Acarus scabiei</name>
    <dbReference type="NCBI Taxonomy" id="52283"/>
    <lineage>
        <taxon>Eukaryota</taxon>
        <taxon>Metazoa</taxon>
        <taxon>Ecdysozoa</taxon>
        <taxon>Arthropoda</taxon>
        <taxon>Chelicerata</taxon>
        <taxon>Arachnida</taxon>
        <taxon>Acari</taxon>
        <taxon>Acariformes</taxon>
        <taxon>Sarcoptiformes</taxon>
        <taxon>Astigmata</taxon>
        <taxon>Psoroptidia</taxon>
        <taxon>Sarcoptoidea</taxon>
        <taxon>Sarcoptidae</taxon>
        <taxon>Sarcoptinae</taxon>
        <taxon>Sarcoptes</taxon>
    </lineage>
</organism>
<protein>
    <submittedName>
        <fullName evidence="6">Eukaryotic translation initiation factor 3 subunit F</fullName>
    </submittedName>
</protein>
<evidence type="ECO:0000259" key="5">
    <source>
        <dbReference type="PROSITE" id="PS50249"/>
    </source>
</evidence>
<keyword evidence="1" id="KW-0963">Cytoplasm</keyword>
<sequence>MFIIVEIVLSSHALTFGFVLNFFNALVKLLLGILIYFFEFDLLEIYPNPNMSHTSVRVHPLVVYNIIDIYERRNLDATRVIGTLLGTVDKLGNVEVSNSFVVKHREANNEVAVDLEVAKELYELHKKVYPNETIVGWFATGGGEINEYSVVIHDYYSRECQNPIHLTVDPTVDGISVKAYVSTIFGVPNKNVGTMFTPIDDVTISYCYDNESIGVRACMYSAGLPSVTVDAKEVFLTKELDQIIQMCNKSQDNIARIVKFIEEKILSGTSMMSIPSNTNDIGRQLMAMIENIIPFGGDDDEAFNSNLKDFLMVVYLSNLSKTQFCLNEKLSHLLSADQPSNI</sequence>
<dbReference type="EMBL" id="WVUK01000065">
    <property type="protein sequence ID" value="KAF7489369.1"/>
    <property type="molecule type" value="Genomic_DNA"/>
</dbReference>
<evidence type="ECO:0000256" key="4">
    <source>
        <dbReference type="SAM" id="Phobius"/>
    </source>
</evidence>
<reference evidence="8" key="1">
    <citation type="journal article" date="2020" name="PLoS Negl. Trop. Dis.">
        <title>High-quality nuclear genome for Sarcoptes scabiei-A critical resource for a neglected parasite.</title>
        <authorList>
            <person name="Korhonen P.K."/>
            <person name="Gasser R.B."/>
            <person name="Ma G."/>
            <person name="Wang T."/>
            <person name="Stroehlein A.J."/>
            <person name="Young N.D."/>
            <person name="Ang C.S."/>
            <person name="Fernando D.D."/>
            <person name="Lu H.C."/>
            <person name="Taylor S."/>
            <person name="Reynolds S.L."/>
            <person name="Mofiz E."/>
            <person name="Najaraj S.H."/>
            <person name="Gowda H."/>
            <person name="Madugundu A."/>
            <person name="Renuse S."/>
            <person name="Holt D."/>
            <person name="Pandey A."/>
            <person name="Papenfuss A.T."/>
            <person name="Fischer K."/>
        </authorList>
    </citation>
    <scope>NUCLEOTIDE SEQUENCE [LARGE SCALE GENOMIC DNA]</scope>
</reference>
<dbReference type="InterPro" id="IPR027531">
    <property type="entry name" value="eIF3f"/>
</dbReference>
<dbReference type="GO" id="GO:0071541">
    <property type="term" value="C:eukaryotic translation initiation factor 3 complex, eIF3m"/>
    <property type="evidence" value="ECO:0007669"/>
    <property type="project" value="TreeGrafter"/>
</dbReference>
<dbReference type="OrthoDB" id="25498at2759"/>
<proteinExistence type="predicted"/>
<dbReference type="GO" id="GO:0031369">
    <property type="term" value="F:translation initiation factor binding"/>
    <property type="evidence" value="ECO:0007669"/>
    <property type="project" value="InterPro"/>
</dbReference>
<dbReference type="EnsemblMetazoa" id="SSS_7827s_mrna">
    <property type="protein sequence ID" value="KAF7489369.1"/>
    <property type="gene ID" value="SSS_7827"/>
</dbReference>